<sequence>MDGVDDLEHVFEYSGVSVAAVLDEVPDLPVRGLPTVPKGPRAVDAGTLDELRQRVHRMQGGASGRRLPGLVPELDLATGAAYATDSAGLALALLAGPSSAGEWVGVVGAPDLGYEAAAGLGVDLERTIVVPHPGEHWLSVVAALVDVASVVLVRPSVAVGEHPAERLRARLRTKDAALVCWGEWPRCSARYRVRESVWSGLGRGHGHLSGRRMVVEVGRTGSPRQTFGLDLPGRGGVEPVRTTSEPFRTSREPALVAGGTR</sequence>
<comment type="caution">
    <text evidence="2">The sequence shown here is derived from an EMBL/GenBank/DDBJ whole genome shotgun (WGS) entry which is preliminary data.</text>
</comment>
<evidence type="ECO:0000256" key="1">
    <source>
        <dbReference type="SAM" id="MobiDB-lite"/>
    </source>
</evidence>
<dbReference type="EMBL" id="BAAAYR010000007">
    <property type="protein sequence ID" value="GAA3580009.1"/>
    <property type="molecule type" value="Genomic_DNA"/>
</dbReference>
<accession>A0ABP6YBN1</accession>
<dbReference type="Proteomes" id="UP001500767">
    <property type="component" value="Unassembled WGS sequence"/>
</dbReference>
<organism evidence="2 3">
    <name type="scientific">Microlunatus spumicola</name>
    <dbReference type="NCBI Taxonomy" id="81499"/>
    <lineage>
        <taxon>Bacteria</taxon>
        <taxon>Bacillati</taxon>
        <taxon>Actinomycetota</taxon>
        <taxon>Actinomycetes</taxon>
        <taxon>Propionibacteriales</taxon>
        <taxon>Propionibacteriaceae</taxon>
        <taxon>Microlunatus</taxon>
    </lineage>
</organism>
<feature type="region of interest" description="Disordered" evidence="1">
    <location>
        <begin position="225"/>
        <end position="261"/>
    </location>
</feature>
<proteinExistence type="predicted"/>
<evidence type="ECO:0000313" key="3">
    <source>
        <dbReference type="Proteomes" id="UP001500767"/>
    </source>
</evidence>
<reference evidence="3" key="1">
    <citation type="journal article" date="2019" name="Int. J. Syst. Evol. Microbiol.">
        <title>The Global Catalogue of Microorganisms (GCM) 10K type strain sequencing project: providing services to taxonomists for standard genome sequencing and annotation.</title>
        <authorList>
            <consortium name="The Broad Institute Genomics Platform"/>
            <consortium name="The Broad Institute Genome Sequencing Center for Infectious Disease"/>
            <person name="Wu L."/>
            <person name="Ma J."/>
        </authorList>
    </citation>
    <scope>NUCLEOTIDE SEQUENCE [LARGE SCALE GENOMIC DNA]</scope>
    <source>
        <strain evidence="3">JCM 16540</strain>
    </source>
</reference>
<evidence type="ECO:0000313" key="2">
    <source>
        <dbReference type="EMBL" id="GAA3580009.1"/>
    </source>
</evidence>
<evidence type="ECO:0008006" key="4">
    <source>
        <dbReference type="Google" id="ProtNLM"/>
    </source>
</evidence>
<gene>
    <name evidence="2" type="ORF">GCM10022197_42080</name>
</gene>
<protein>
    <recommendedName>
        <fullName evidence="4">Protein ImuA</fullName>
    </recommendedName>
</protein>
<keyword evidence="3" id="KW-1185">Reference proteome</keyword>
<name>A0ABP6YBN1_9ACTN</name>